<evidence type="ECO:0000313" key="2">
    <source>
        <dbReference type="Proteomes" id="UP000217696"/>
    </source>
</evidence>
<name>A0A0U5B047_9BACL</name>
<dbReference type="KEGG" id="asoc:CB4_01790"/>
<gene>
    <name evidence="1" type="ORF">CB4_01790</name>
</gene>
<reference evidence="1 2" key="1">
    <citation type="submission" date="2015-12" db="EMBL/GenBank/DDBJ databases">
        <title>Genome sequence of Aneurinibacillus soli.</title>
        <authorList>
            <person name="Lee J.S."/>
            <person name="Lee K.C."/>
            <person name="Kim K.K."/>
            <person name="Lee B.W."/>
        </authorList>
    </citation>
    <scope>NUCLEOTIDE SEQUENCE [LARGE SCALE GENOMIC DNA]</scope>
    <source>
        <strain evidence="1 2">CB4</strain>
    </source>
</reference>
<proteinExistence type="predicted"/>
<dbReference type="AlphaFoldDB" id="A0A0U5B047"/>
<evidence type="ECO:0000313" key="1">
    <source>
        <dbReference type="EMBL" id="BAU27616.1"/>
    </source>
</evidence>
<organism evidence="1 2">
    <name type="scientific">Aneurinibacillus soli</name>
    <dbReference type="NCBI Taxonomy" id="1500254"/>
    <lineage>
        <taxon>Bacteria</taxon>
        <taxon>Bacillati</taxon>
        <taxon>Bacillota</taxon>
        <taxon>Bacilli</taxon>
        <taxon>Bacillales</taxon>
        <taxon>Paenibacillaceae</taxon>
        <taxon>Aneurinibacillus group</taxon>
        <taxon>Aneurinibacillus</taxon>
    </lineage>
</organism>
<sequence length="46" mass="5180">MEIDKLYKIVKITSLIIIAISIGNISFQFGDLIQALRNIATMLSNR</sequence>
<keyword evidence="2" id="KW-1185">Reference proteome</keyword>
<dbReference type="EMBL" id="AP017312">
    <property type="protein sequence ID" value="BAU27616.1"/>
    <property type="molecule type" value="Genomic_DNA"/>
</dbReference>
<protein>
    <submittedName>
        <fullName evidence="1">Uncharacterized protein</fullName>
    </submittedName>
</protein>
<dbReference type="Proteomes" id="UP000217696">
    <property type="component" value="Chromosome"/>
</dbReference>
<accession>A0A0U5B047</accession>